<reference evidence="1" key="1">
    <citation type="submission" date="2021-01" db="EMBL/GenBank/DDBJ databases">
        <authorList>
            <person name="Corre E."/>
            <person name="Pelletier E."/>
            <person name="Niang G."/>
            <person name="Scheremetjew M."/>
            <person name="Finn R."/>
            <person name="Kale V."/>
            <person name="Holt S."/>
            <person name="Cochrane G."/>
            <person name="Meng A."/>
            <person name="Brown T."/>
            <person name="Cohen L."/>
        </authorList>
    </citation>
    <scope>NUCLEOTIDE SEQUENCE</scope>
</reference>
<accession>A0A6V1A005</accession>
<protein>
    <submittedName>
        <fullName evidence="1">Uncharacterized protein</fullName>
    </submittedName>
</protein>
<sequence>MSAIVTLPTGPLGVTFKGSNPPVIKEVKYDSSMFGNLKCGYSVQSIIRANGIEVKATNSVELAKLIKATSEDEGRKLKCLMTLPAEVEFLLPEGDVGLTVTQEKGLALVTKIDNASPLKHLVRVGMAVDCFTLPDGSTMTGCNADKVMEWLKFNQEAGRVMILKDPSLGDLSPPSYSQSNSAMEIPPGGTSILGLRFQGTPLPQLMSIDPRSELKGRVQADMVIAALRCPDGREYQGFDASYLAKLLDETADYEGRQLYLMNKYDEDVPAEPLLKMWLPVFGTAEELGLVFGGKPTRIKHVAPHSELHGLVKKNMQVVNIWWNKSPAVQDLSPDGIAESLADSSGCDRCLILTNIYDSLPDETVVTFPPGNLGLRFAETPPKVVGFTRDSVARKLVDVGMVADTLMLDSGTPYTNLEPTKLTRTLIANAGSGKRTIRFINPGVVPLTKPGDLPKPDKMSLMLPASKLFLNMKGMFPCYITQVKPNSPLVGKLPNGMAVDEVIIDGRSYSGFSAVELSKLLKESAHKPGRVLKLSNPSLNFN</sequence>
<name>A0A6V1A005_9STRA</name>
<proteinExistence type="predicted"/>
<organism evidence="1">
    <name type="scientific">Thalassionema nitzschioides</name>
    <dbReference type="NCBI Taxonomy" id="33649"/>
    <lineage>
        <taxon>Eukaryota</taxon>
        <taxon>Sar</taxon>
        <taxon>Stramenopiles</taxon>
        <taxon>Ochrophyta</taxon>
        <taxon>Bacillariophyta</taxon>
        <taxon>Fragilariophyceae</taxon>
        <taxon>Fragilariophycidae</taxon>
        <taxon>Thalassionemales</taxon>
        <taxon>Thalassionemataceae</taxon>
        <taxon>Thalassionema</taxon>
    </lineage>
</organism>
<dbReference type="AlphaFoldDB" id="A0A6V1A005"/>
<gene>
    <name evidence="1" type="ORF">TNIT0693_LOCUS3167</name>
</gene>
<evidence type="ECO:0000313" key="1">
    <source>
        <dbReference type="EMBL" id="CAD8966683.1"/>
    </source>
</evidence>
<dbReference type="EMBL" id="HBFY01008553">
    <property type="protein sequence ID" value="CAD8966683.1"/>
    <property type="molecule type" value="Transcribed_RNA"/>
</dbReference>